<dbReference type="Gene3D" id="3.20.20.100">
    <property type="entry name" value="NADP-dependent oxidoreductase domain"/>
    <property type="match status" value="1"/>
</dbReference>
<dbReference type="GO" id="GO:0005829">
    <property type="term" value="C:cytosol"/>
    <property type="evidence" value="ECO:0007669"/>
    <property type="project" value="TreeGrafter"/>
</dbReference>
<name>A0A7X0H5F3_9BACT</name>
<protein>
    <submittedName>
        <fullName evidence="2">Aryl-alcohol dehydrogenase-like predicted oxidoreductase</fullName>
    </submittedName>
</protein>
<dbReference type="GO" id="GO:0016491">
    <property type="term" value="F:oxidoreductase activity"/>
    <property type="evidence" value="ECO:0007669"/>
    <property type="project" value="InterPro"/>
</dbReference>
<feature type="domain" description="NADP-dependent oxidoreductase" evidence="1">
    <location>
        <begin position="15"/>
        <end position="292"/>
    </location>
</feature>
<dbReference type="Pfam" id="PF00248">
    <property type="entry name" value="Aldo_ket_red"/>
    <property type="match status" value="1"/>
</dbReference>
<reference evidence="2 3" key="1">
    <citation type="submission" date="2020-08" db="EMBL/GenBank/DDBJ databases">
        <title>Genomic Encyclopedia of Type Strains, Phase IV (KMG-IV): sequencing the most valuable type-strain genomes for metagenomic binning, comparative biology and taxonomic classification.</title>
        <authorList>
            <person name="Goeker M."/>
        </authorList>
    </citation>
    <scope>NUCLEOTIDE SEQUENCE [LARGE SCALE GENOMIC DNA]</scope>
    <source>
        <strain evidence="2 3">DSM 103725</strain>
    </source>
</reference>
<dbReference type="InterPro" id="IPR023210">
    <property type="entry name" value="NADP_OxRdtase_dom"/>
</dbReference>
<proteinExistence type="predicted"/>
<dbReference type="PANTHER" id="PTHR42686:SF1">
    <property type="entry name" value="GH17980P-RELATED"/>
    <property type="match status" value="1"/>
</dbReference>
<dbReference type="RefSeq" id="WP_184677162.1">
    <property type="nucleotide sequence ID" value="NZ_JACHGY010000001.1"/>
</dbReference>
<dbReference type="EMBL" id="JACHGY010000001">
    <property type="protein sequence ID" value="MBB6429590.1"/>
    <property type="molecule type" value="Genomic_DNA"/>
</dbReference>
<dbReference type="InterPro" id="IPR020471">
    <property type="entry name" value="AKR"/>
</dbReference>
<dbReference type="SUPFAM" id="SSF51430">
    <property type="entry name" value="NAD(P)-linked oxidoreductase"/>
    <property type="match status" value="1"/>
</dbReference>
<sequence>MQQTTLGQTELSVSELGFGAAPIGMLDTEIEQVGRVINYLLDHGVNFIDTGSCYRGSEEAIGQTVGHRRDDYVLLSKCGHASGFEGEDFTPEVITANIDRSLERMKTDHLDICLLHSCGQDVLEKGEAMGALVEAREAGKVRFAGYSGDNAAAAYAAGLPDVAVIETSINICDQVNLDTVLPACRKRDVGVIAKRPIANAAWKSLDSQPGMYQNYASEYHRRFNLMSVTPNDLGYHGHPEVEWPEIALKFTLAHEGVHTAIPGTTSTVNAEHNVEAVNKNPLREEVVNKLKAAFAKARDIDPDGDWSGRT</sequence>
<dbReference type="InterPro" id="IPR036812">
    <property type="entry name" value="NAD(P)_OxRdtase_dom_sf"/>
</dbReference>
<dbReference type="Proteomes" id="UP000541810">
    <property type="component" value="Unassembled WGS sequence"/>
</dbReference>
<evidence type="ECO:0000259" key="1">
    <source>
        <dbReference type="Pfam" id="PF00248"/>
    </source>
</evidence>
<evidence type="ECO:0000313" key="3">
    <source>
        <dbReference type="Proteomes" id="UP000541810"/>
    </source>
</evidence>
<dbReference type="CDD" id="cd19095">
    <property type="entry name" value="AKR_PA4992-like"/>
    <property type="match status" value="1"/>
</dbReference>
<gene>
    <name evidence="2" type="ORF">HNQ40_001396</name>
</gene>
<accession>A0A7X0H5F3</accession>
<evidence type="ECO:0000313" key="2">
    <source>
        <dbReference type="EMBL" id="MBB6429590.1"/>
    </source>
</evidence>
<organism evidence="2 3">
    <name type="scientific">Algisphaera agarilytica</name>
    <dbReference type="NCBI Taxonomy" id="1385975"/>
    <lineage>
        <taxon>Bacteria</taxon>
        <taxon>Pseudomonadati</taxon>
        <taxon>Planctomycetota</taxon>
        <taxon>Phycisphaerae</taxon>
        <taxon>Phycisphaerales</taxon>
        <taxon>Phycisphaeraceae</taxon>
        <taxon>Algisphaera</taxon>
    </lineage>
</organism>
<comment type="caution">
    <text evidence="2">The sequence shown here is derived from an EMBL/GenBank/DDBJ whole genome shotgun (WGS) entry which is preliminary data.</text>
</comment>
<dbReference type="PANTHER" id="PTHR42686">
    <property type="entry name" value="GH17980P-RELATED"/>
    <property type="match status" value="1"/>
</dbReference>
<dbReference type="AlphaFoldDB" id="A0A7X0H5F3"/>
<keyword evidence="3" id="KW-1185">Reference proteome</keyword>